<reference evidence="3" key="1">
    <citation type="submission" date="2022-07" db="EMBL/GenBank/DDBJ databases">
        <title>Genome Sequence of Agrocybe chaxingu.</title>
        <authorList>
            <person name="Buettner E."/>
        </authorList>
    </citation>
    <scope>NUCLEOTIDE SEQUENCE</scope>
    <source>
        <strain evidence="3">MP-N11</strain>
    </source>
</reference>
<comment type="caution">
    <text evidence="3">The sequence shown here is derived from an EMBL/GenBank/DDBJ whole genome shotgun (WGS) entry which is preliminary data.</text>
</comment>
<sequence length="232" mass="24825">MSAKDDGDEPSNERTTPLSTTLIDRSPPPPLNWATHPLRKSRAGCQDLARTQLSPVPPTSQGSPKHDDRYRAVHSKISPVDTSSTKQVNAPATSLGFVQPSTRVVLGSSRGSRKYKPASDNKGSSHPPSYQSSPSSVAEIGVGTPPPAARPDSNGPFYVVSVGRCVGVFDAYAYAKAMVSGLSSEATFQSFSTYEKAMQVYQHCKRLGILAIEREPNDGSEARFGPVSIAYQ</sequence>
<feature type="domain" description="Ribonuclease H1 N-terminal" evidence="2">
    <location>
        <begin position="156"/>
        <end position="198"/>
    </location>
</feature>
<proteinExistence type="predicted"/>
<dbReference type="OrthoDB" id="3270804at2759"/>
<organism evidence="3 4">
    <name type="scientific">Agrocybe chaxingu</name>
    <dbReference type="NCBI Taxonomy" id="84603"/>
    <lineage>
        <taxon>Eukaryota</taxon>
        <taxon>Fungi</taxon>
        <taxon>Dikarya</taxon>
        <taxon>Basidiomycota</taxon>
        <taxon>Agaricomycotina</taxon>
        <taxon>Agaricomycetes</taxon>
        <taxon>Agaricomycetidae</taxon>
        <taxon>Agaricales</taxon>
        <taxon>Agaricineae</taxon>
        <taxon>Strophariaceae</taxon>
        <taxon>Agrocybe</taxon>
    </lineage>
</organism>
<dbReference type="AlphaFoldDB" id="A0A9W8JRD7"/>
<feature type="compositionally biased region" description="Low complexity" evidence="1">
    <location>
        <begin position="124"/>
        <end position="136"/>
    </location>
</feature>
<evidence type="ECO:0000259" key="2">
    <source>
        <dbReference type="Pfam" id="PF01693"/>
    </source>
</evidence>
<feature type="compositionally biased region" description="Acidic residues" evidence="1">
    <location>
        <begin position="1"/>
        <end position="10"/>
    </location>
</feature>
<dbReference type="InterPro" id="IPR009027">
    <property type="entry name" value="Ribosomal_bL9/RNase_H1_N"/>
</dbReference>
<dbReference type="EMBL" id="JANKHO010002042">
    <property type="protein sequence ID" value="KAJ3495295.1"/>
    <property type="molecule type" value="Genomic_DNA"/>
</dbReference>
<feature type="compositionally biased region" description="Polar residues" evidence="1">
    <location>
        <begin position="13"/>
        <end position="23"/>
    </location>
</feature>
<dbReference type="Gene3D" id="3.40.970.10">
    <property type="entry name" value="Ribonuclease H1, N-terminal domain"/>
    <property type="match status" value="1"/>
</dbReference>
<dbReference type="Proteomes" id="UP001148786">
    <property type="component" value="Unassembled WGS sequence"/>
</dbReference>
<dbReference type="Pfam" id="PF01693">
    <property type="entry name" value="Cauli_VI"/>
    <property type="match status" value="1"/>
</dbReference>
<name>A0A9W8JRD7_9AGAR</name>
<evidence type="ECO:0000256" key="1">
    <source>
        <dbReference type="SAM" id="MobiDB-lite"/>
    </source>
</evidence>
<feature type="compositionally biased region" description="Polar residues" evidence="1">
    <location>
        <begin position="49"/>
        <end position="63"/>
    </location>
</feature>
<dbReference type="InterPro" id="IPR011320">
    <property type="entry name" value="RNase_H1_N"/>
</dbReference>
<dbReference type="SUPFAM" id="SSF55658">
    <property type="entry name" value="L9 N-domain-like"/>
    <property type="match status" value="1"/>
</dbReference>
<accession>A0A9W8JRD7</accession>
<protein>
    <recommendedName>
        <fullName evidence="2">Ribonuclease H1 N-terminal domain-containing protein</fullName>
    </recommendedName>
</protein>
<evidence type="ECO:0000313" key="3">
    <source>
        <dbReference type="EMBL" id="KAJ3495295.1"/>
    </source>
</evidence>
<feature type="region of interest" description="Disordered" evidence="1">
    <location>
        <begin position="1"/>
        <end position="153"/>
    </location>
</feature>
<feature type="compositionally biased region" description="Polar residues" evidence="1">
    <location>
        <begin position="80"/>
        <end position="92"/>
    </location>
</feature>
<dbReference type="InterPro" id="IPR037056">
    <property type="entry name" value="RNase_H1_N_sf"/>
</dbReference>
<gene>
    <name evidence="3" type="ORF">NLJ89_g10649</name>
</gene>
<keyword evidence="4" id="KW-1185">Reference proteome</keyword>
<evidence type="ECO:0000313" key="4">
    <source>
        <dbReference type="Proteomes" id="UP001148786"/>
    </source>
</evidence>